<feature type="compositionally biased region" description="Low complexity" evidence="1">
    <location>
        <begin position="34"/>
        <end position="46"/>
    </location>
</feature>
<keyword evidence="3" id="KW-1185">Reference proteome</keyword>
<dbReference type="Proteomes" id="UP001154282">
    <property type="component" value="Unassembled WGS sequence"/>
</dbReference>
<dbReference type="AlphaFoldDB" id="A0AAV0L848"/>
<feature type="compositionally biased region" description="Pro residues" evidence="1">
    <location>
        <begin position="47"/>
        <end position="76"/>
    </location>
</feature>
<gene>
    <name evidence="2" type="ORF">LITE_LOCUS22569</name>
</gene>
<comment type="caution">
    <text evidence="2">The sequence shown here is derived from an EMBL/GenBank/DDBJ whole genome shotgun (WGS) entry which is preliminary data.</text>
</comment>
<organism evidence="2 3">
    <name type="scientific">Linum tenue</name>
    <dbReference type="NCBI Taxonomy" id="586396"/>
    <lineage>
        <taxon>Eukaryota</taxon>
        <taxon>Viridiplantae</taxon>
        <taxon>Streptophyta</taxon>
        <taxon>Embryophyta</taxon>
        <taxon>Tracheophyta</taxon>
        <taxon>Spermatophyta</taxon>
        <taxon>Magnoliopsida</taxon>
        <taxon>eudicotyledons</taxon>
        <taxon>Gunneridae</taxon>
        <taxon>Pentapetalae</taxon>
        <taxon>rosids</taxon>
        <taxon>fabids</taxon>
        <taxon>Malpighiales</taxon>
        <taxon>Linaceae</taxon>
        <taxon>Linum</taxon>
    </lineage>
</organism>
<proteinExistence type="predicted"/>
<evidence type="ECO:0000313" key="3">
    <source>
        <dbReference type="Proteomes" id="UP001154282"/>
    </source>
</evidence>
<protein>
    <submittedName>
        <fullName evidence="2">Uncharacterized protein</fullName>
    </submittedName>
</protein>
<reference evidence="2" key="1">
    <citation type="submission" date="2022-08" db="EMBL/GenBank/DDBJ databases">
        <authorList>
            <person name="Gutierrez-Valencia J."/>
        </authorList>
    </citation>
    <scope>NUCLEOTIDE SEQUENCE</scope>
</reference>
<evidence type="ECO:0000313" key="2">
    <source>
        <dbReference type="EMBL" id="CAI0430351.1"/>
    </source>
</evidence>
<dbReference type="EMBL" id="CAMGYJ010000006">
    <property type="protein sequence ID" value="CAI0430351.1"/>
    <property type="molecule type" value="Genomic_DNA"/>
</dbReference>
<accession>A0AAV0L848</accession>
<feature type="region of interest" description="Disordered" evidence="1">
    <location>
        <begin position="34"/>
        <end position="76"/>
    </location>
</feature>
<name>A0AAV0L848_9ROSI</name>
<evidence type="ECO:0000256" key="1">
    <source>
        <dbReference type="SAM" id="MobiDB-lite"/>
    </source>
</evidence>
<sequence>MGALTVSSAGNGGASSRVFSDGCYSFLRSSNRSTVATPPAAAVTPVSSPPAAVPVSSPPPTAATAPPTPASSPPLRLPLLLLLPMSRHRLPARSRRRRADLRLRRLHCRALPLLLSAPPDLALKLTPLVPSLPMR</sequence>